<comment type="similarity">
    <text evidence="1 3">Belongs to the class-III pyridoxal-phosphate-dependent aminotransferase family.</text>
</comment>
<dbReference type="PIRSF" id="PIRSF000521">
    <property type="entry name" value="Transaminase_4ab_Lys_Orn"/>
    <property type="match status" value="1"/>
</dbReference>
<dbReference type="RefSeq" id="WP_346057300.1">
    <property type="nucleotide sequence ID" value="NZ_BAAAOP010000003.1"/>
</dbReference>
<dbReference type="Pfam" id="PF00202">
    <property type="entry name" value="Aminotran_3"/>
    <property type="match status" value="1"/>
</dbReference>
<dbReference type="EMBL" id="BAAAOP010000003">
    <property type="protein sequence ID" value="GAA2186151.1"/>
    <property type="molecule type" value="Genomic_DNA"/>
</dbReference>
<reference evidence="5" key="1">
    <citation type="journal article" date="2019" name="Int. J. Syst. Evol. Microbiol.">
        <title>The Global Catalogue of Microorganisms (GCM) 10K type strain sequencing project: providing services to taxonomists for standard genome sequencing and annotation.</title>
        <authorList>
            <consortium name="The Broad Institute Genomics Platform"/>
            <consortium name="The Broad Institute Genome Sequencing Center for Infectious Disease"/>
            <person name="Wu L."/>
            <person name="Ma J."/>
        </authorList>
    </citation>
    <scope>NUCLEOTIDE SEQUENCE [LARGE SCALE GENOMIC DNA]</scope>
    <source>
        <strain evidence="5">JCM 14919</strain>
    </source>
</reference>
<dbReference type="InterPro" id="IPR005814">
    <property type="entry name" value="Aminotrans_3"/>
</dbReference>
<dbReference type="PROSITE" id="PS00600">
    <property type="entry name" value="AA_TRANSFER_CLASS_3"/>
    <property type="match status" value="1"/>
</dbReference>
<evidence type="ECO:0000313" key="5">
    <source>
        <dbReference type="Proteomes" id="UP001501084"/>
    </source>
</evidence>
<dbReference type="CDD" id="cd00610">
    <property type="entry name" value="OAT_like"/>
    <property type="match status" value="1"/>
</dbReference>
<dbReference type="InterPro" id="IPR015421">
    <property type="entry name" value="PyrdxlP-dep_Trfase_major"/>
</dbReference>
<evidence type="ECO:0000313" key="4">
    <source>
        <dbReference type="EMBL" id="GAA2186151.1"/>
    </source>
</evidence>
<gene>
    <name evidence="4" type="ORF">GCM10009786_05620</name>
</gene>
<organism evidence="4 5">
    <name type="scientific">Leucobacter alluvii</name>
    <dbReference type="NCBI Taxonomy" id="340321"/>
    <lineage>
        <taxon>Bacteria</taxon>
        <taxon>Bacillati</taxon>
        <taxon>Actinomycetota</taxon>
        <taxon>Actinomycetes</taxon>
        <taxon>Micrococcales</taxon>
        <taxon>Microbacteriaceae</taxon>
        <taxon>Leucobacter</taxon>
    </lineage>
</organism>
<dbReference type="Gene3D" id="3.40.640.10">
    <property type="entry name" value="Type I PLP-dependent aspartate aminotransferase-like (Major domain)"/>
    <property type="match status" value="1"/>
</dbReference>
<dbReference type="Gene3D" id="3.90.1150.10">
    <property type="entry name" value="Aspartate Aminotransferase, domain 1"/>
    <property type="match status" value="1"/>
</dbReference>
<dbReference type="InterPro" id="IPR015422">
    <property type="entry name" value="PyrdxlP-dep_Trfase_small"/>
</dbReference>
<dbReference type="PANTHER" id="PTHR45688">
    <property type="match status" value="1"/>
</dbReference>
<keyword evidence="5" id="KW-1185">Reference proteome</keyword>
<evidence type="ECO:0000256" key="3">
    <source>
        <dbReference type="RuleBase" id="RU003560"/>
    </source>
</evidence>
<name>A0ABP5MTV5_9MICO</name>
<keyword evidence="4" id="KW-0032">Aminotransferase</keyword>
<protein>
    <submittedName>
        <fullName evidence="4">Aspartate aminotransferase family protein</fullName>
    </submittedName>
</protein>
<accession>A0ABP5MTV5</accession>
<keyword evidence="2 3" id="KW-0663">Pyridoxal phosphate</keyword>
<sequence>MSVAREMHMANSFDPGRAADLSPADAQLIARRTRAMGAAYRLFYDRPVHFVRGEGVWLYDAEGNAFLDAYNNVPVVGHANPIVQQRVAAQLGRLNTHTRYLGDEVVAYAERVTGLLGHGLEQAVFVCTGSEAVDLALRVARHVTGRRGIIATAHAYHGTTAAAAAISPSLGPNNPIPDDVELIAAPDLARESPDRAAAAFAVRVREAADALRSRGHEPAGLIVDSILSSDGLQGTAPGLLRGAATEIRAQGGLYIADEVQTGFGRTGAWWGFPQHEVAPDLVVAGKPMGNGLPIAALFSRPELLDRFGADMRFFNTFGGNHVSVAAGQAVLDEITERDLIARAAALGARMLSELRGIALANDSIGAVRGSGLFFALEVVDDEGVADPTLAAAAVNRMRADRVLISASGPQANVLKIRPPLVFGDEHAPRLLESLAGALSR</sequence>
<dbReference type="PANTHER" id="PTHR45688:SF13">
    <property type="entry name" value="ALANINE--GLYOXYLATE AMINOTRANSFERASE 2-LIKE"/>
    <property type="match status" value="1"/>
</dbReference>
<dbReference type="SUPFAM" id="SSF53383">
    <property type="entry name" value="PLP-dependent transferases"/>
    <property type="match status" value="1"/>
</dbReference>
<evidence type="ECO:0000256" key="2">
    <source>
        <dbReference type="ARBA" id="ARBA00022898"/>
    </source>
</evidence>
<evidence type="ECO:0000256" key="1">
    <source>
        <dbReference type="ARBA" id="ARBA00008954"/>
    </source>
</evidence>
<dbReference type="GO" id="GO:0008483">
    <property type="term" value="F:transaminase activity"/>
    <property type="evidence" value="ECO:0007669"/>
    <property type="project" value="UniProtKB-KW"/>
</dbReference>
<dbReference type="InterPro" id="IPR015424">
    <property type="entry name" value="PyrdxlP-dep_Trfase"/>
</dbReference>
<keyword evidence="4" id="KW-0808">Transferase</keyword>
<proteinExistence type="inferred from homology"/>
<comment type="caution">
    <text evidence="4">The sequence shown here is derived from an EMBL/GenBank/DDBJ whole genome shotgun (WGS) entry which is preliminary data.</text>
</comment>
<dbReference type="Proteomes" id="UP001501084">
    <property type="component" value="Unassembled WGS sequence"/>
</dbReference>
<dbReference type="InterPro" id="IPR049704">
    <property type="entry name" value="Aminotrans_3_PPA_site"/>
</dbReference>